<dbReference type="PANTHER" id="PTHR47027">
    <property type="entry name" value="REVERSE TRANSCRIPTASE DOMAIN-CONTAINING PROTEIN"/>
    <property type="match status" value="1"/>
</dbReference>
<organism evidence="2 3">
    <name type="scientific">Stylophora pistillata</name>
    <name type="common">Smooth cauliflower coral</name>
    <dbReference type="NCBI Taxonomy" id="50429"/>
    <lineage>
        <taxon>Eukaryota</taxon>
        <taxon>Metazoa</taxon>
        <taxon>Cnidaria</taxon>
        <taxon>Anthozoa</taxon>
        <taxon>Hexacorallia</taxon>
        <taxon>Scleractinia</taxon>
        <taxon>Astrocoeniina</taxon>
        <taxon>Pocilloporidae</taxon>
        <taxon>Stylophora</taxon>
    </lineage>
</organism>
<dbReference type="Proteomes" id="UP000225706">
    <property type="component" value="Unassembled WGS sequence"/>
</dbReference>
<evidence type="ECO:0000313" key="2">
    <source>
        <dbReference type="EMBL" id="PFX30295.1"/>
    </source>
</evidence>
<comment type="caution">
    <text evidence="2">The sequence shown here is derived from an EMBL/GenBank/DDBJ whole genome shotgun (WGS) entry which is preliminary data.</text>
</comment>
<proteinExistence type="predicted"/>
<dbReference type="OrthoDB" id="5984286at2759"/>
<gene>
    <name evidence="2" type="primary">F52C9.6</name>
    <name evidence="2" type="ORF">AWC38_SpisGene4893</name>
</gene>
<evidence type="ECO:0000313" key="3">
    <source>
        <dbReference type="Proteomes" id="UP000225706"/>
    </source>
</evidence>
<reference evidence="2" key="1">
    <citation type="journal article" date="2017" name="J. ISSAAS">
        <title>Comparative analysis of the genomes of Stylophora pistillata and Acropora digitifera provides evidence for extensive differences between species of corals.</title>
        <authorList>
            <person name="Voolstra C.R."/>
            <person name="Li Y."/>
            <person name="Liew Y.J."/>
            <person name="Baumgarten S."/>
            <person name="Zoccola D."/>
            <person name="Flot J.-F."/>
            <person name="Tambutte S."/>
            <person name="Allemand D."/>
            <person name="Aranda M."/>
        </authorList>
    </citation>
    <scope>NUCLEOTIDE SEQUENCE</scope>
    <source>
        <strain evidence="2">CSM Monaco</strain>
        <tissue evidence="2">Whole animal</tissue>
    </source>
</reference>
<dbReference type="AlphaFoldDB" id="A0A2B4SPH2"/>
<feature type="domain" description="DUF6451" evidence="1">
    <location>
        <begin position="142"/>
        <end position="174"/>
    </location>
</feature>
<keyword evidence="3" id="KW-1185">Reference proteome</keyword>
<dbReference type="STRING" id="50429.A0A2B4SPH2"/>
<accession>A0A2B4SPH2</accession>
<sequence length="280" mass="31554">MVPSKNWRQARLCNVRLLIPPRHRLLMQETTNLAKTGIRWKFTGQLEDLDYADDIALISTNHGQMQKKTDKLTEAAQRVGLNSSKLKTRILKINCKNNNSIKFQSSQDIQETNDFTYLGACVSADGGADKDIESRLCKAKTAFRKLRKVWSSKQYSKKTNIKLFHTLVKPVLLYGSETWKTNAKDYEKLDSFEYRCLKRIPAVKEIGRSWVQQVNGDSLGIGLMSAIFQEDGTLCYCSELLNTSVTTGARTWANSLKSQYGSSSGPQAVLLSLERKSVTA</sequence>
<evidence type="ECO:0000259" key="1">
    <source>
        <dbReference type="Pfam" id="PF20049"/>
    </source>
</evidence>
<name>A0A2B4SPH2_STYPI</name>
<protein>
    <submittedName>
        <fullName evidence="2">Uncharacterized transposon-derived protein F52C9.6</fullName>
    </submittedName>
</protein>
<dbReference type="Pfam" id="PF20049">
    <property type="entry name" value="DUF6451"/>
    <property type="match status" value="1"/>
</dbReference>
<dbReference type="PANTHER" id="PTHR47027:SF20">
    <property type="entry name" value="REVERSE TRANSCRIPTASE-LIKE PROTEIN WITH RNA-DIRECTED DNA POLYMERASE DOMAIN"/>
    <property type="match status" value="1"/>
</dbReference>
<dbReference type="EMBL" id="LSMT01000052">
    <property type="protein sequence ID" value="PFX30295.1"/>
    <property type="molecule type" value="Genomic_DNA"/>
</dbReference>
<dbReference type="InterPro" id="IPR045609">
    <property type="entry name" value="DUF6451"/>
</dbReference>